<feature type="region of interest" description="Disordered" evidence="1">
    <location>
        <begin position="16"/>
        <end position="36"/>
    </location>
</feature>
<evidence type="ECO:0000256" key="1">
    <source>
        <dbReference type="SAM" id="MobiDB-lite"/>
    </source>
</evidence>
<evidence type="ECO:0000313" key="3">
    <source>
        <dbReference type="Proteomes" id="UP001295684"/>
    </source>
</evidence>
<proteinExistence type="predicted"/>
<evidence type="ECO:0000313" key="2">
    <source>
        <dbReference type="EMBL" id="CAI2361513.1"/>
    </source>
</evidence>
<organism evidence="2 3">
    <name type="scientific">Euplotes crassus</name>
    <dbReference type="NCBI Taxonomy" id="5936"/>
    <lineage>
        <taxon>Eukaryota</taxon>
        <taxon>Sar</taxon>
        <taxon>Alveolata</taxon>
        <taxon>Ciliophora</taxon>
        <taxon>Intramacronucleata</taxon>
        <taxon>Spirotrichea</taxon>
        <taxon>Hypotrichia</taxon>
        <taxon>Euplotida</taxon>
        <taxon>Euplotidae</taxon>
        <taxon>Moneuplotes</taxon>
    </lineage>
</organism>
<reference evidence="2" key="1">
    <citation type="submission" date="2023-07" db="EMBL/GenBank/DDBJ databases">
        <authorList>
            <consortium name="AG Swart"/>
            <person name="Singh M."/>
            <person name="Singh A."/>
            <person name="Seah K."/>
            <person name="Emmerich C."/>
        </authorList>
    </citation>
    <scope>NUCLEOTIDE SEQUENCE</scope>
    <source>
        <strain evidence="2">DP1</strain>
    </source>
</reference>
<keyword evidence="3" id="KW-1185">Reference proteome</keyword>
<dbReference type="AlphaFoldDB" id="A0AAD1X3C3"/>
<accession>A0AAD1X3C3</accession>
<dbReference type="EMBL" id="CAMPGE010002703">
    <property type="protein sequence ID" value="CAI2361513.1"/>
    <property type="molecule type" value="Genomic_DNA"/>
</dbReference>
<feature type="compositionally biased region" description="Basic and acidic residues" evidence="1">
    <location>
        <begin position="309"/>
        <end position="318"/>
    </location>
</feature>
<comment type="caution">
    <text evidence="2">The sequence shown here is derived from an EMBL/GenBank/DDBJ whole genome shotgun (WGS) entry which is preliminary data.</text>
</comment>
<feature type="region of interest" description="Disordered" evidence="1">
    <location>
        <begin position="299"/>
        <end position="334"/>
    </location>
</feature>
<gene>
    <name evidence="2" type="ORF">ECRASSUSDP1_LOCUS2824</name>
</gene>
<name>A0AAD1X3C3_EUPCR</name>
<protein>
    <submittedName>
        <fullName evidence="2">Uncharacterized protein</fullName>
    </submittedName>
</protein>
<dbReference type="Proteomes" id="UP001295684">
    <property type="component" value="Unassembled WGS sequence"/>
</dbReference>
<feature type="compositionally biased region" description="Basic and acidic residues" evidence="1">
    <location>
        <begin position="22"/>
        <end position="36"/>
    </location>
</feature>
<sequence length="490" mass="57620">MAHYLSSIRNQVNTSLSEESYDFSRQEKEEKDEHKMAKLSCKIKEILNRSKQRGSNKNAEALKTHSITEKIFKQTHNRTMEEINLLRKYLNRKKTPVRLQKIHRKGRSTGDGRFEETSIQINRVVNKELREKELKEKKQYQQNFGEFEMPKVEPPKFIHRSSSQIQAELAKVPFRSRITNYCGENQAYFRYKRNTLLQKEDSPDIQKKLPEINQKVLDVLAKNAEISKIISMQSSKQKKAKKTKREVNKSNIDLNGDLFKKPKRSVDYSTIKSRKVVQMLDSGEIQNMTSIRTRKGSMYKTPMNMNTKRLGEKSDNDHKRPKRSTNRSVIGHQSKLKLPDELFQSNNDHDILKNQTSRSKKILVQPITTLTREGSKESLINKDKLDTIITECDQYRKKDKVSPLKKLEYAQFLENYYQENFNNTIDLMKKFKGSDPHILERFYNYETIKREEEMVRVAEVAKQYKRNITNPCRTIAVLERIGSTHKGKPH</sequence>